<organism evidence="5 6">
    <name type="scientific">Sphaerobolus stellatus (strain SS14)</name>
    <dbReference type="NCBI Taxonomy" id="990650"/>
    <lineage>
        <taxon>Eukaryota</taxon>
        <taxon>Fungi</taxon>
        <taxon>Dikarya</taxon>
        <taxon>Basidiomycota</taxon>
        <taxon>Agaricomycotina</taxon>
        <taxon>Agaricomycetes</taxon>
        <taxon>Phallomycetidae</taxon>
        <taxon>Geastrales</taxon>
        <taxon>Sphaerobolaceae</taxon>
        <taxon>Sphaerobolus</taxon>
    </lineage>
</organism>
<dbReference type="Gene3D" id="3.40.30.10">
    <property type="entry name" value="Glutaredoxin"/>
    <property type="match status" value="1"/>
</dbReference>
<dbReference type="SUPFAM" id="SSF47616">
    <property type="entry name" value="GST C-terminal domain-like"/>
    <property type="match status" value="1"/>
</dbReference>
<evidence type="ECO:0008006" key="7">
    <source>
        <dbReference type="Google" id="ProtNLM"/>
    </source>
</evidence>
<evidence type="ECO:0000256" key="1">
    <source>
        <dbReference type="ARBA" id="ARBA00007409"/>
    </source>
</evidence>
<dbReference type="InterPro" id="IPR040079">
    <property type="entry name" value="Glutathione_S-Trfase"/>
</dbReference>
<sequence>MGPKVTLFTLSVAPNPAKVVILLEELGIEYRIVPKEVGNGPNGVKNDDFLRVTPNGRVPALIDHTNEDFIVWESGAILLYVAERFDTTGSFIGKTLKERAEVWQWLMFQLSGIGPMQGQHYFFRKSNQVKVDQSVYDRYLNETYRIYGVLEKQLETHEWIGLDRFTIADMANYPWLWLADLCDIERSKFPKVEAYFRRIKSLPSVIRAYEKLGAKTE</sequence>
<feature type="domain" description="GST N-terminal" evidence="3">
    <location>
        <begin position="3"/>
        <end position="89"/>
    </location>
</feature>
<dbReference type="InterPro" id="IPR004045">
    <property type="entry name" value="Glutathione_S-Trfase_N"/>
</dbReference>
<evidence type="ECO:0000313" key="6">
    <source>
        <dbReference type="Proteomes" id="UP000054279"/>
    </source>
</evidence>
<protein>
    <recommendedName>
        <fullName evidence="7">Glutathione transferase</fullName>
    </recommendedName>
</protein>
<proteinExistence type="inferred from homology"/>
<dbReference type="PANTHER" id="PTHR44051">
    <property type="entry name" value="GLUTATHIONE S-TRANSFERASE-RELATED"/>
    <property type="match status" value="1"/>
</dbReference>
<comment type="similarity">
    <text evidence="1 2">Belongs to the GST superfamily.</text>
</comment>
<feature type="domain" description="GST C-terminal" evidence="4">
    <location>
        <begin position="95"/>
        <end position="217"/>
    </location>
</feature>
<dbReference type="OrthoDB" id="422574at2759"/>
<dbReference type="SFLD" id="SFLDG01151">
    <property type="entry name" value="Main.2:_Nu-like"/>
    <property type="match status" value="1"/>
</dbReference>
<dbReference type="InterPro" id="IPR004046">
    <property type="entry name" value="GST_C"/>
</dbReference>
<evidence type="ECO:0000256" key="2">
    <source>
        <dbReference type="RuleBase" id="RU003494"/>
    </source>
</evidence>
<dbReference type="SFLD" id="SFLDS00019">
    <property type="entry name" value="Glutathione_Transferase_(cytos"/>
    <property type="match status" value="1"/>
</dbReference>
<dbReference type="PROSITE" id="PS50405">
    <property type="entry name" value="GST_CTER"/>
    <property type="match status" value="1"/>
</dbReference>
<accession>A0A0C9VZQ8</accession>
<dbReference type="CDD" id="cd03048">
    <property type="entry name" value="GST_N_Ure2p_like"/>
    <property type="match status" value="1"/>
</dbReference>
<dbReference type="InterPro" id="IPR010987">
    <property type="entry name" value="Glutathione-S-Trfase_C-like"/>
</dbReference>
<dbReference type="HOGENOM" id="CLU_011226_14_2_1"/>
<dbReference type="Proteomes" id="UP000054279">
    <property type="component" value="Unassembled WGS sequence"/>
</dbReference>
<dbReference type="SUPFAM" id="SSF52833">
    <property type="entry name" value="Thioredoxin-like"/>
    <property type="match status" value="1"/>
</dbReference>
<dbReference type="SFLD" id="SFLDG00358">
    <property type="entry name" value="Main_(cytGST)"/>
    <property type="match status" value="1"/>
</dbReference>
<evidence type="ECO:0000259" key="3">
    <source>
        <dbReference type="PROSITE" id="PS50404"/>
    </source>
</evidence>
<dbReference type="EMBL" id="KN837119">
    <property type="protein sequence ID" value="KIJ44056.1"/>
    <property type="molecule type" value="Genomic_DNA"/>
</dbReference>
<dbReference type="InterPro" id="IPR036282">
    <property type="entry name" value="Glutathione-S-Trfase_C_sf"/>
</dbReference>
<evidence type="ECO:0000259" key="4">
    <source>
        <dbReference type="PROSITE" id="PS50405"/>
    </source>
</evidence>
<gene>
    <name evidence="5" type="ORF">M422DRAFT_30595</name>
</gene>
<dbReference type="Pfam" id="PF00043">
    <property type="entry name" value="GST_C"/>
    <property type="match status" value="1"/>
</dbReference>
<dbReference type="InterPro" id="IPR036249">
    <property type="entry name" value="Thioredoxin-like_sf"/>
</dbReference>
<reference evidence="5 6" key="1">
    <citation type="submission" date="2014-06" db="EMBL/GenBank/DDBJ databases">
        <title>Evolutionary Origins and Diversification of the Mycorrhizal Mutualists.</title>
        <authorList>
            <consortium name="DOE Joint Genome Institute"/>
            <consortium name="Mycorrhizal Genomics Consortium"/>
            <person name="Kohler A."/>
            <person name="Kuo A."/>
            <person name="Nagy L.G."/>
            <person name="Floudas D."/>
            <person name="Copeland A."/>
            <person name="Barry K.W."/>
            <person name="Cichocki N."/>
            <person name="Veneault-Fourrey C."/>
            <person name="LaButti K."/>
            <person name="Lindquist E.A."/>
            <person name="Lipzen A."/>
            <person name="Lundell T."/>
            <person name="Morin E."/>
            <person name="Murat C."/>
            <person name="Riley R."/>
            <person name="Ohm R."/>
            <person name="Sun H."/>
            <person name="Tunlid A."/>
            <person name="Henrissat B."/>
            <person name="Grigoriev I.V."/>
            <person name="Hibbett D.S."/>
            <person name="Martin F."/>
        </authorList>
    </citation>
    <scope>NUCLEOTIDE SEQUENCE [LARGE SCALE GENOMIC DNA]</scope>
    <source>
        <strain evidence="5 6">SS14</strain>
    </source>
</reference>
<name>A0A0C9VZQ8_SPHS4</name>
<dbReference type="Gene3D" id="1.20.1050.10">
    <property type="match status" value="1"/>
</dbReference>
<dbReference type="AlphaFoldDB" id="A0A0C9VZQ8"/>
<dbReference type="PANTHER" id="PTHR44051:SF14">
    <property type="entry name" value="GLUTATHIONE S-TRANSFERASE II"/>
    <property type="match status" value="1"/>
</dbReference>
<keyword evidence="6" id="KW-1185">Reference proteome</keyword>
<dbReference type="Pfam" id="PF02798">
    <property type="entry name" value="GST_N"/>
    <property type="match status" value="1"/>
</dbReference>
<dbReference type="PROSITE" id="PS50404">
    <property type="entry name" value="GST_NTER"/>
    <property type="match status" value="1"/>
</dbReference>
<evidence type="ECO:0000313" key="5">
    <source>
        <dbReference type="EMBL" id="KIJ44056.1"/>
    </source>
</evidence>